<keyword evidence="2" id="KW-0328">Glycosyltransferase</keyword>
<accession>A0A8X8W2A4</accession>
<evidence type="ECO:0000256" key="4">
    <source>
        <dbReference type="ARBA" id="ARBA00023136"/>
    </source>
</evidence>
<comment type="subcellular location">
    <subcellularLocation>
        <location evidence="1">Membrane</location>
        <topology evidence="1">Single-pass type II membrane protein</topology>
    </subcellularLocation>
</comment>
<dbReference type="GO" id="GO:0016757">
    <property type="term" value="F:glycosyltransferase activity"/>
    <property type="evidence" value="ECO:0007669"/>
    <property type="project" value="UniProtKB-KW"/>
</dbReference>
<dbReference type="PANTHER" id="PTHR31042">
    <property type="entry name" value="CORE-2/I-BRANCHING BETA-1,6-N-ACETYLGLUCOSAMINYLTRANSFERASE FAMILY PROTEIN-RELATED"/>
    <property type="match status" value="1"/>
</dbReference>
<dbReference type="EMBL" id="PNBA02000021">
    <property type="protein sequence ID" value="KAG6386604.1"/>
    <property type="molecule type" value="Genomic_DNA"/>
</dbReference>
<dbReference type="InterPro" id="IPR044174">
    <property type="entry name" value="BC10-like"/>
</dbReference>
<evidence type="ECO:0000256" key="5">
    <source>
        <dbReference type="ARBA" id="ARBA00023180"/>
    </source>
</evidence>
<evidence type="ECO:0000256" key="3">
    <source>
        <dbReference type="ARBA" id="ARBA00022679"/>
    </source>
</evidence>
<reference evidence="7" key="1">
    <citation type="submission" date="2018-01" db="EMBL/GenBank/DDBJ databases">
        <authorList>
            <person name="Mao J.F."/>
        </authorList>
    </citation>
    <scope>NUCLEOTIDE SEQUENCE</scope>
    <source>
        <strain evidence="7">Huo1</strain>
        <tissue evidence="7">Leaf</tissue>
    </source>
</reference>
<evidence type="ECO:0000256" key="1">
    <source>
        <dbReference type="ARBA" id="ARBA00004606"/>
    </source>
</evidence>
<proteinExistence type="predicted"/>
<keyword evidence="6" id="KW-1133">Transmembrane helix</keyword>
<dbReference type="GO" id="GO:0016020">
    <property type="term" value="C:membrane"/>
    <property type="evidence" value="ECO:0007669"/>
    <property type="project" value="UniProtKB-SubCell"/>
</dbReference>
<feature type="transmembrane region" description="Helical" evidence="6">
    <location>
        <begin position="30"/>
        <end position="49"/>
    </location>
</feature>
<evidence type="ECO:0000256" key="2">
    <source>
        <dbReference type="ARBA" id="ARBA00022676"/>
    </source>
</evidence>
<keyword evidence="3" id="KW-0808">Transferase</keyword>
<dbReference type="InterPro" id="IPR003406">
    <property type="entry name" value="Glyco_trans_14"/>
</dbReference>
<evidence type="ECO:0000313" key="8">
    <source>
        <dbReference type="Proteomes" id="UP000298416"/>
    </source>
</evidence>
<dbReference type="PANTHER" id="PTHR31042:SF150">
    <property type="entry name" value="OS06G0661900 PROTEIN"/>
    <property type="match status" value="1"/>
</dbReference>
<dbReference type="Pfam" id="PF02485">
    <property type="entry name" value="Branch"/>
    <property type="match status" value="1"/>
</dbReference>
<dbReference type="OrthoDB" id="191334at2759"/>
<evidence type="ECO:0000313" key="7">
    <source>
        <dbReference type="EMBL" id="KAG6386604.1"/>
    </source>
</evidence>
<name>A0A8X8W2A4_SALSN</name>
<keyword evidence="8" id="KW-1185">Reference proteome</keyword>
<gene>
    <name evidence="7" type="ORF">SASPL_151772</name>
</gene>
<keyword evidence="4 6" id="KW-0472">Membrane</keyword>
<reference evidence="7" key="2">
    <citation type="submission" date="2020-08" db="EMBL/GenBank/DDBJ databases">
        <title>Plant Genome Project.</title>
        <authorList>
            <person name="Zhang R.-G."/>
        </authorList>
    </citation>
    <scope>NUCLEOTIDE SEQUENCE</scope>
    <source>
        <strain evidence="7">Huo1</strain>
        <tissue evidence="7">Leaf</tissue>
    </source>
</reference>
<keyword evidence="6" id="KW-0812">Transmembrane</keyword>
<keyword evidence="5" id="KW-0325">Glycoprotein</keyword>
<dbReference type="Proteomes" id="UP000298416">
    <property type="component" value="Unassembled WGS sequence"/>
</dbReference>
<evidence type="ECO:0000256" key="6">
    <source>
        <dbReference type="SAM" id="Phobius"/>
    </source>
</evidence>
<sequence>MKSSPAWRLGIKDMQIMPGSRQRGPLRKPTWIIVLVSLVSLFLVFAYVYPPQNSAACYVFSSRGCKGMPRWLPPSPVRELTDEEIAARVVITDILNMPSAIPTTPKIAFLFLTPGALPFEKLWDKFFQGHEGRFSVYVHASKDKPLHFSRYFINREIRSSSVVWGKISMVDAERRLLGHALKDPGNQHFVLLSDSCIPLRDFDFVYNYLMYTNVSFVDCFEDPGPHGSGRYSENMLPEVEKQDFRKGAQWFTMKRQHAVIVMADNLYYSKFRDYCRPGMEKGRNCYSDEHYLPTFFYMLDPVGIANWSVTHVDWSEGKWHPKSYRALDVTYDLMRNITSISDSVHVTSEEKKQVQITPCLWNGNPRPCYLFARKFLPETLDNLIQLFPNYTSI</sequence>
<comment type="caution">
    <text evidence="7">The sequence shown here is derived from an EMBL/GenBank/DDBJ whole genome shotgun (WGS) entry which is preliminary data.</text>
</comment>
<organism evidence="7">
    <name type="scientific">Salvia splendens</name>
    <name type="common">Scarlet sage</name>
    <dbReference type="NCBI Taxonomy" id="180675"/>
    <lineage>
        <taxon>Eukaryota</taxon>
        <taxon>Viridiplantae</taxon>
        <taxon>Streptophyta</taxon>
        <taxon>Embryophyta</taxon>
        <taxon>Tracheophyta</taxon>
        <taxon>Spermatophyta</taxon>
        <taxon>Magnoliopsida</taxon>
        <taxon>eudicotyledons</taxon>
        <taxon>Gunneridae</taxon>
        <taxon>Pentapetalae</taxon>
        <taxon>asterids</taxon>
        <taxon>lamiids</taxon>
        <taxon>Lamiales</taxon>
        <taxon>Lamiaceae</taxon>
        <taxon>Nepetoideae</taxon>
        <taxon>Mentheae</taxon>
        <taxon>Salviinae</taxon>
        <taxon>Salvia</taxon>
        <taxon>Salvia subgen. Calosphace</taxon>
        <taxon>core Calosphace</taxon>
    </lineage>
</organism>
<dbReference type="AlphaFoldDB" id="A0A8X8W2A4"/>
<protein>
    <submittedName>
        <fullName evidence="7">Uncharacterized protein</fullName>
    </submittedName>
</protein>